<dbReference type="OrthoDB" id="2974426at2"/>
<feature type="transmembrane region" description="Helical" evidence="1">
    <location>
        <begin position="52"/>
        <end position="70"/>
    </location>
</feature>
<dbReference type="STRING" id="1385514.N782_08025"/>
<dbReference type="InterPro" id="IPR035238">
    <property type="entry name" value="DUF5345"/>
</dbReference>
<evidence type="ECO:0000256" key="1">
    <source>
        <dbReference type="SAM" id="Phobius"/>
    </source>
</evidence>
<keyword evidence="1" id="KW-1133">Transmembrane helix</keyword>
<dbReference type="AlphaFoldDB" id="A0A0A2TBW4"/>
<organism evidence="2 3">
    <name type="scientific">Pontibacillus yanchengensis Y32</name>
    <dbReference type="NCBI Taxonomy" id="1385514"/>
    <lineage>
        <taxon>Bacteria</taxon>
        <taxon>Bacillati</taxon>
        <taxon>Bacillota</taxon>
        <taxon>Bacilli</taxon>
        <taxon>Bacillales</taxon>
        <taxon>Bacillaceae</taxon>
        <taxon>Pontibacillus</taxon>
    </lineage>
</organism>
<keyword evidence="1" id="KW-0812">Transmembrane</keyword>
<keyword evidence="1" id="KW-0472">Membrane</keyword>
<dbReference type="Pfam" id="PF17280">
    <property type="entry name" value="DUF5345"/>
    <property type="match status" value="1"/>
</dbReference>
<keyword evidence="3" id="KW-1185">Reference proteome</keyword>
<comment type="caution">
    <text evidence="2">The sequence shown here is derived from an EMBL/GenBank/DDBJ whole genome shotgun (WGS) entry which is preliminary data.</text>
</comment>
<reference evidence="2 3" key="1">
    <citation type="journal article" date="2015" name="Stand. Genomic Sci.">
        <title>High quality draft genome sequence of the moderately halophilic bacterium Pontibacillus yanchengensis Y32(T) and comparison among Pontibacillus genomes.</title>
        <authorList>
            <person name="Huang J."/>
            <person name="Qiao Z.X."/>
            <person name="Tang J.W."/>
            <person name="Wang G."/>
        </authorList>
    </citation>
    <scope>NUCLEOTIDE SEQUENCE [LARGE SCALE GENOMIC DNA]</scope>
    <source>
        <strain evidence="2 3">Y32</strain>
    </source>
</reference>
<evidence type="ECO:0000313" key="3">
    <source>
        <dbReference type="Proteomes" id="UP000030147"/>
    </source>
</evidence>
<feature type="transmembrane region" description="Helical" evidence="1">
    <location>
        <begin position="76"/>
        <end position="97"/>
    </location>
</feature>
<gene>
    <name evidence="2" type="ORF">N782_08025</name>
</gene>
<accession>A0A0A2TBW4</accession>
<dbReference type="Proteomes" id="UP000030147">
    <property type="component" value="Unassembled WGS sequence"/>
</dbReference>
<dbReference type="RefSeq" id="WP_036818621.1">
    <property type="nucleotide sequence ID" value="NZ_AVBF01000019.1"/>
</dbReference>
<sequence>MSDYKSLKEEEVVQAIKSASEDIDDEVNIKEPSLDFFKDLVYQERQAWYRKLWLELLFFWCIALSIISLMTISILYIPMIFVGIQILVAIGLSGYFIKEYARMAVVQNDLH</sequence>
<proteinExistence type="predicted"/>
<name>A0A0A2TBW4_9BACI</name>
<dbReference type="EMBL" id="AVBF01000019">
    <property type="protein sequence ID" value="KGP73059.1"/>
    <property type="molecule type" value="Genomic_DNA"/>
</dbReference>
<protein>
    <submittedName>
        <fullName evidence="2">Uncharacterized protein</fullName>
    </submittedName>
</protein>
<evidence type="ECO:0000313" key="2">
    <source>
        <dbReference type="EMBL" id="KGP73059.1"/>
    </source>
</evidence>